<protein>
    <submittedName>
        <fullName evidence="2">Ribosomal protein S14</fullName>
    </submittedName>
</protein>
<dbReference type="Proteomes" id="UP000887565">
    <property type="component" value="Unplaced"/>
</dbReference>
<proteinExistence type="predicted"/>
<evidence type="ECO:0000313" key="2">
    <source>
        <dbReference type="WBParaSite" id="nRc.2.0.1.t05529-RA"/>
    </source>
</evidence>
<organism evidence="1 2">
    <name type="scientific">Romanomermis culicivorax</name>
    <name type="common">Nematode worm</name>
    <dbReference type="NCBI Taxonomy" id="13658"/>
    <lineage>
        <taxon>Eukaryota</taxon>
        <taxon>Metazoa</taxon>
        <taxon>Ecdysozoa</taxon>
        <taxon>Nematoda</taxon>
        <taxon>Enoplea</taxon>
        <taxon>Dorylaimia</taxon>
        <taxon>Mermithida</taxon>
        <taxon>Mermithoidea</taxon>
        <taxon>Mermithidae</taxon>
        <taxon>Romanomermis</taxon>
    </lineage>
</organism>
<sequence length="103" mass="12141">MLINHEKRQNIFLFQISRVQMRQRLDFRSTASISFIGYCSRQRRRIAAAYCTSEKRRRSVDVSAAAGSRRRSQKISVGGRRSVVEKAHDEIYRLISTRSIDWY</sequence>
<accession>A0A915HUF8</accession>
<evidence type="ECO:0000313" key="1">
    <source>
        <dbReference type="Proteomes" id="UP000887565"/>
    </source>
</evidence>
<dbReference type="AlphaFoldDB" id="A0A915HUF8"/>
<reference evidence="2" key="1">
    <citation type="submission" date="2022-11" db="UniProtKB">
        <authorList>
            <consortium name="WormBaseParasite"/>
        </authorList>
    </citation>
    <scope>IDENTIFICATION</scope>
</reference>
<keyword evidence="1" id="KW-1185">Reference proteome</keyword>
<name>A0A915HUF8_ROMCU</name>
<dbReference type="WBParaSite" id="nRc.2.0.1.t05529-RA">
    <property type="protein sequence ID" value="nRc.2.0.1.t05529-RA"/>
    <property type="gene ID" value="nRc.2.0.1.g05529"/>
</dbReference>